<dbReference type="InterPro" id="IPR001763">
    <property type="entry name" value="Rhodanese-like_dom"/>
</dbReference>
<dbReference type="PANTHER" id="PTHR43084:SF1">
    <property type="entry name" value="PERSULFIDE DIOXYGENASE ETHE1, MITOCHONDRIAL"/>
    <property type="match status" value="1"/>
</dbReference>
<dbReference type="PROSITE" id="PS50206">
    <property type="entry name" value="RHODANESE_3"/>
    <property type="match status" value="2"/>
</dbReference>
<keyword evidence="1" id="KW-0479">Metal-binding</keyword>
<feature type="domain" description="Rhodanese" evidence="2">
    <location>
        <begin position="362"/>
        <end position="449"/>
    </location>
</feature>
<dbReference type="GO" id="GO:0016740">
    <property type="term" value="F:transferase activity"/>
    <property type="evidence" value="ECO:0007669"/>
    <property type="project" value="UniProtKB-KW"/>
</dbReference>
<dbReference type="EMBL" id="JAANOW010000004">
    <property type="protein sequence ID" value="NIH98797.1"/>
    <property type="molecule type" value="Genomic_DNA"/>
</dbReference>
<dbReference type="CDD" id="cd00158">
    <property type="entry name" value="RHOD"/>
    <property type="match status" value="2"/>
</dbReference>
<dbReference type="Proteomes" id="UP000547444">
    <property type="component" value="Unassembled WGS sequence"/>
</dbReference>
<protein>
    <submittedName>
        <fullName evidence="3">Glyoxylase-like metal-dependent hydrolase (Beta-lactamase superfamily II)/rhodanese-related sulfurtransferase</fullName>
    </submittedName>
</protein>
<evidence type="ECO:0000313" key="3">
    <source>
        <dbReference type="EMBL" id="NIH98797.1"/>
    </source>
</evidence>
<gene>
    <name evidence="3" type="ORF">FHU31_005816</name>
</gene>
<keyword evidence="3" id="KW-0378">Hydrolase</keyword>
<dbReference type="CDD" id="cd07724">
    <property type="entry name" value="POD-like_MBL-fold"/>
    <property type="match status" value="1"/>
</dbReference>
<dbReference type="Pfam" id="PF00753">
    <property type="entry name" value="Lactamase_B"/>
    <property type="match status" value="1"/>
</dbReference>
<dbReference type="InterPro" id="IPR036866">
    <property type="entry name" value="RibonucZ/Hydroxyglut_hydro"/>
</dbReference>
<organism evidence="3 4">
    <name type="scientific">Mycolicibacterium fluoranthenivorans</name>
    <dbReference type="NCBI Taxonomy" id="258505"/>
    <lineage>
        <taxon>Bacteria</taxon>
        <taxon>Bacillati</taxon>
        <taxon>Actinomycetota</taxon>
        <taxon>Actinomycetes</taxon>
        <taxon>Mycobacteriales</taxon>
        <taxon>Mycobacteriaceae</taxon>
        <taxon>Mycolicibacterium</taxon>
    </lineage>
</organism>
<name>A0A7X5U5I2_9MYCO</name>
<dbReference type="GO" id="GO:0006749">
    <property type="term" value="P:glutathione metabolic process"/>
    <property type="evidence" value="ECO:0007669"/>
    <property type="project" value="InterPro"/>
</dbReference>
<dbReference type="AlphaFoldDB" id="A0A7X5U5I2"/>
<dbReference type="GO" id="GO:0046872">
    <property type="term" value="F:metal ion binding"/>
    <property type="evidence" value="ECO:0007669"/>
    <property type="project" value="UniProtKB-KW"/>
</dbReference>
<keyword evidence="4" id="KW-1185">Reference proteome</keyword>
<dbReference type="GO" id="GO:0070813">
    <property type="term" value="P:hydrogen sulfide metabolic process"/>
    <property type="evidence" value="ECO:0007669"/>
    <property type="project" value="TreeGrafter"/>
</dbReference>
<dbReference type="InterPro" id="IPR001279">
    <property type="entry name" value="Metallo-B-lactamas"/>
</dbReference>
<accession>A0A7X5U5I2</accession>
<comment type="caution">
    <text evidence="3">The sequence shown here is derived from an EMBL/GenBank/DDBJ whole genome shotgun (WGS) entry which is preliminary data.</text>
</comment>
<evidence type="ECO:0000256" key="1">
    <source>
        <dbReference type="ARBA" id="ARBA00022723"/>
    </source>
</evidence>
<keyword evidence="3" id="KW-0808">Transferase</keyword>
<dbReference type="GO" id="GO:0016787">
    <property type="term" value="F:hydrolase activity"/>
    <property type="evidence" value="ECO:0007669"/>
    <property type="project" value="UniProtKB-KW"/>
</dbReference>
<evidence type="ECO:0000313" key="4">
    <source>
        <dbReference type="Proteomes" id="UP000547444"/>
    </source>
</evidence>
<evidence type="ECO:0000259" key="2">
    <source>
        <dbReference type="PROSITE" id="PS50206"/>
    </source>
</evidence>
<dbReference type="Gene3D" id="3.60.15.10">
    <property type="entry name" value="Ribonuclease Z/Hydroxyacylglutathione hydrolase-like"/>
    <property type="match status" value="1"/>
</dbReference>
<dbReference type="InterPro" id="IPR051682">
    <property type="entry name" value="Mito_Persulfide_Diox"/>
</dbReference>
<dbReference type="RefSeq" id="WP_167164369.1">
    <property type="nucleotide sequence ID" value="NZ_JAANOW010000004.1"/>
</dbReference>
<dbReference type="InterPro" id="IPR036873">
    <property type="entry name" value="Rhodanese-like_dom_sf"/>
</dbReference>
<dbReference type="GO" id="GO:0050313">
    <property type="term" value="F:sulfur dioxygenase activity"/>
    <property type="evidence" value="ECO:0007669"/>
    <property type="project" value="InterPro"/>
</dbReference>
<reference evidence="3 4" key="1">
    <citation type="submission" date="2020-03" db="EMBL/GenBank/DDBJ databases">
        <title>Sequencing the genomes of 1000 actinobacteria strains.</title>
        <authorList>
            <person name="Klenk H.-P."/>
        </authorList>
    </citation>
    <scope>NUCLEOTIDE SEQUENCE [LARGE SCALE GENOMIC DNA]</scope>
    <source>
        <strain evidence="3 4">DSM 44556</strain>
    </source>
</reference>
<dbReference type="SMART" id="SM00849">
    <property type="entry name" value="Lactamase_B"/>
    <property type="match status" value="1"/>
</dbReference>
<dbReference type="PANTHER" id="PTHR43084">
    <property type="entry name" value="PERSULFIDE DIOXYGENASE ETHE1"/>
    <property type="match status" value="1"/>
</dbReference>
<dbReference type="InterPro" id="IPR044528">
    <property type="entry name" value="POD-like_MBL-fold"/>
</dbReference>
<dbReference type="SUPFAM" id="SSF56281">
    <property type="entry name" value="Metallo-hydrolase/oxidoreductase"/>
    <property type="match status" value="1"/>
</dbReference>
<dbReference type="SMART" id="SM00450">
    <property type="entry name" value="RHOD"/>
    <property type="match status" value="2"/>
</dbReference>
<feature type="domain" description="Rhodanese" evidence="2">
    <location>
        <begin position="263"/>
        <end position="354"/>
    </location>
</feature>
<dbReference type="SUPFAM" id="SSF52821">
    <property type="entry name" value="Rhodanese/Cell cycle control phosphatase"/>
    <property type="match status" value="2"/>
</dbReference>
<proteinExistence type="predicted"/>
<sequence>MGDVNVIPLVDEGLGNSAYLVDLADGRALAVDASRDLRRLREAAEKRGLKLAYAADTHLHADFLTGAVALAASDGATVLASAAGNREYPHTPLADADEVDLGGLTLRTLATPGHTHEHIAFELLDGPRTLGVFTGGSLLVGSAARTDLVAPERTEELARAQYRSLHRLARLDDDVAVWPTHGAGSFCSAPPGAQRTSTIGIERATNALLRADSEDVFVKQLLDSLGSFPPYFLRLGEINRRGPALVEGDTLHSLRAPEVAALRASGAAVVDVRPITDFAAGHVPGSVSIALRPVFATWLGWLVASDKPLVIVRNPDQDPAEIVWQARKIGYDLIAGELDGGMSSWTAAGKPTSTIPLVTAERIGAVRVLDIRQDNEFASGHLPAADHIELGALAGRAGDLPAGPTVVMCGHGERAMSAASVLAGAGRHDLAVLDGGPQDWAESTGQSLQVAS</sequence>
<dbReference type="Pfam" id="PF00581">
    <property type="entry name" value="Rhodanese"/>
    <property type="match status" value="2"/>
</dbReference>
<dbReference type="Gene3D" id="3.40.250.10">
    <property type="entry name" value="Rhodanese-like domain"/>
    <property type="match status" value="2"/>
</dbReference>